<evidence type="ECO:0000256" key="1">
    <source>
        <dbReference type="SAM" id="Coils"/>
    </source>
</evidence>
<feature type="compositionally biased region" description="Polar residues" evidence="2">
    <location>
        <begin position="950"/>
        <end position="959"/>
    </location>
</feature>
<feature type="coiled-coil region" evidence="1">
    <location>
        <begin position="175"/>
        <end position="202"/>
    </location>
</feature>
<gene>
    <name evidence="4" type="ORF">LSH36_16g05048</name>
</gene>
<comment type="caution">
    <text evidence="4">The sequence shown here is derived from an EMBL/GenBank/DDBJ whole genome shotgun (WGS) entry which is preliminary data.</text>
</comment>
<dbReference type="Gene3D" id="3.40.50.300">
    <property type="entry name" value="P-loop containing nucleotide triphosphate hydrolases"/>
    <property type="match status" value="2"/>
</dbReference>
<dbReference type="GO" id="GO:0005737">
    <property type="term" value="C:cytoplasm"/>
    <property type="evidence" value="ECO:0007669"/>
    <property type="project" value="UniProtKB-ARBA"/>
</dbReference>
<name>A0AAD9KCD1_9ANNE</name>
<feature type="compositionally biased region" description="Acidic residues" evidence="2">
    <location>
        <begin position="607"/>
        <end position="616"/>
    </location>
</feature>
<feature type="compositionally biased region" description="Basic and acidic residues" evidence="2">
    <location>
        <begin position="676"/>
        <end position="695"/>
    </location>
</feature>
<dbReference type="InterPro" id="IPR054517">
    <property type="entry name" value="SPEF2_D5"/>
</dbReference>
<feature type="compositionally biased region" description="Basic and acidic residues" evidence="2">
    <location>
        <begin position="657"/>
        <end position="668"/>
    </location>
</feature>
<feature type="compositionally biased region" description="Polar residues" evidence="2">
    <location>
        <begin position="624"/>
        <end position="633"/>
    </location>
</feature>
<feature type="compositionally biased region" description="Basic and acidic residues" evidence="2">
    <location>
        <begin position="795"/>
        <end position="809"/>
    </location>
</feature>
<feature type="region of interest" description="Disordered" evidence="2">
    <location>
        <begin position="945"/>
        <end position="1080"/>
    </location>
</feature>
<dbReference type="InterPro" id="IPR052634">
    <property type="entry name" value="Sperm_flagellar-bone_growth"/>
</dbReference>
<sequence length="1474" mass="166402">MTDILCNWLNSEVKLSVRVDPTNFAKEFSTGYLLGEVLYKYQLQDDFDKFSQAKTADSKLNNFTRVEPVLHLLEVPFDTNVARDVMTERHGVATRLMYQLFIALSKKQKNNLTGVAMETMRPPAPVKLENVESLMYKERLKHMTPRQTDLNLEALVERYHKKQVQMEQVAFKERFEEEERYMQKIQEQRETLREKHRLARAKKSEMLAKIQAATVHIPKPPANKTAKAIAERKYEKLQKEAEIALAEIEEFEEKLKRTLPPSKPVGLETTETPEQPDPIDLIKPSSNDDYINMIRKRLNEDASARAEREKRRRKVLVDQIKAHEAQEDARREEMLVNRLMRQSQQERRIAVQLLQARHEKEVIRKNRTMREKQYEERRLKEFQEALNREAEIARLGKLEYINQTQKDRELHNKIMAERAKDRYTKHYNMCGEILGDIVDFSTKIGEYRELTDKLLPPKLMRDWTTLFIEGKPLYEVAAEGEEDGEPTPEQILEEERQCLLDEADFNEYRNMIGEWQPPEDSDITGPPGDNPIIGHIVQRLLDIVHPPSPPPPAPKFPPFPIKACIMGKVFSGKSTTCRKLAESHRLQVLDVETLVSEAIEAHKAGEVIEEVPEEENPEKIPGTELSSENTPASDKQGEIAETPHILVTPQTTASGKQSEEPQENKEQDTPSNAEDGMEKMDPEKPVTADGDRDTLTKSATSVPSTGKISRKGSVRPSISSMSSPSPQATPRAKLGRKAMHYLKKGRTVEDALLVDVVIEAIKRIPEGTGWILDGFPATYAQAKLLEKALTGMDVGSRENSKLEPKDVKGKPKKSVLAPDPRPGPSPPEPVSGLDVIIMLDIPDELALKRSAGRTYAVQADEQYHQEFKPPPEGAATGVNKQEKVIPVEDPAHDQDQIQHRLIAFQDTWPKMEKWFSKFGILHKIEASQEQETVFTELDSMLEETLKKLQGPTTEETSTVVIDGSKQEEKSAEPVKAPEPIEEKPVQQVDTESRPSSKKGSRAGSRASSAEKKAKKSGSRASSKEGNKKSSGKGSRGSSPKSPKRSKSGGKKAKTPEPETEPEPEEPPGTPLPQPGSDLWQFVDDPIDEELAHILSSHWETVENTYIGNSKTVFRSIRQERERIIRYLHRIKEDFLTYLRRPDHKQEFVIQWQKEFNEIPDDLRDDEELRCELHQRVDDLRERLWSICDERKEQAEKERETIMMDGWVDDRVGILTNYYVTLVQGEVDRFQDTVRMLKDYYRAMEGKIPDESQSDFIRLPLVELPVEEVVPPEDEQTQESGDEDVQQEETTDEKPSSGKTGSPSGKKKSEEKIDDEPEEKKNRIPLVPRRPASPDSAAAGAKKPDKAKSKAGKESEDGPPPPSDPDEKLLFDAYLTGVQAMEKLMASEQAAKEAEEEAEKLKEQEREAEKLKAATDAKKKGGKGGAPAGGGGGKGGKKSRSPSPKKGRGKDSSAQATPVPGKSTSDPTLIRSRPA</sequence>
<feature type="compositionally biased region" description="Pro residues" evidence="2">
    <location>
        <begin position="819"/>
        <end position="829"/>
    </location>
</feature>
<feature type="compositionally biased region" description="Basic residues" evidence="2">
    <location>
        <begin position="1434"/>
        <end position="1447"/>
    </location>
</feature>
<dbReference type="Gene3D" id="1.10.418.10">
    <property type="entry name" value="Calponin-like domain"/>
    <property type="match status" value="1"/>
</dbReference>
<feature type="region of interest" description="Disordered" evidence="2">
    <location>
        <begin position="259"/>
        <end position="286"/>
    </location>
</feature>
<dbReference type="EMBL" id="JAODUP010000016">
    <property type="protein sequence ID" value="KAK2168515.1"/>
    <property type="molecule type" value="Genomic_DNA"/>
</dbReference>
<dbReference type="PANTHER" id="PTHR14919">
    <property type="entry name" value="KPL2-RELATED"/>
    <property type="match status" value="1"/>
</dbReference>
<dbReference type="PROSITE" id="PS50021">
    <property type="entry name" value="CH"/>
    <property type="match status" value="1"/>
</dbReference>
<dbReference type="InterPro" id="IPR001715">
    <property type="entry name" value="CH_dom"/>
</dbReference>
<feature type="compositionally biased region" description="Basic residues" evidence="2">
    <location>
        <begin position="1041"/>
        <end position="1052"/>
    </location>
</feature>
<organism evidence="4 5">
    <name type="scientific">Paralvinella palmiformis</name>
    <dbReference type="NCBI Taxonomy" id="53620"/>
    <lineage>
        <taxon>Eukaryota</taxon>
        <taxon>Metazoa</taxon>
        <taxon>Spiralia</taxon>
        <taxon>Lophotrochozoa</taxon>
        <taxon>Annelida</taxon>
        <taxon>Polychaeta</taxon>
        <taxon>Sedentaria</taxon>
        <taxon>Canalipalpata</taxon>
        <taxon>Terebellida</taxon>
        <taxon>Terebelliformia</taxon>
        <taxon>Alvinellidae</taxon>
        <taxon>Paralvinella</taxon>
    </lineage>
</organism>
<feature type="compositionally biased region" description="Basic and acidic residues" evidence="2">
    <location>
        <begin position="978"/>
        <end position="994"/>
    </location>
</feature>
<feature type="region of interest" description="Disordered" evidence="2">
    <location>
        <begin position="795"/>
        <end position="830"/>
    </location>
</feature>
<evidence type="ECO:0000256" key="2">
    <source>
        <dbReference type="SAM" id="MobiDB-lite"/>
    </source>
</evidence>
<feature type="coiled-coil region" evidence="1">
    <location>
        <begin position="299"/>
        <end position="385"/>
    </location>
</feature>
<dbReference type="Proteomes" id="UP001208570">
    <property type="component" value="Unassembled WGS sequence"/>
</dbReference>
<dbReference type="PANTHER" id="PTHR14919:SF0">
    <property type="entry name" value="SPERM FLAGELLAR PROTEIN 2"/>
    <property type="match status" value="1"/>
</dbReference>
<evidence type="ECO:0000313" key="5">
    <source>
        <dbReference type="Proteomes" id="UP001208570"/>
    </source>
</evidence>
<feature type="coiled-coil region" evidence="1">
    <location>
        <begin position="227"/>
        <end position="254"/>
    </location>
</feature>
<feature type="compositionally biased region" description="Basic and acidic residues" evidence="2">
    <location>
        <begin position="1398"/>
        <end position="1418"/>
    </location>
</feature>
<feature type="compositionally biased region" description="Low complexity" evidence="2">
    <location>
        <begin position="714"/>
        <end position="726"/>
    </location>
</feature>
<feature type="compositionally biased region" description="Basic and acidic residues" evidence="2">
    <location>
        <begin position="1341"/>
        <end position="1355"/>
    </location>
</feature>
<feature type="compositionally biased region" description="Polar residues" evidence="2">
    <location>
        <begin position="1451"/>
        <end position="1466"/>
    </location>
</feature>
<accession>A0AAD9KCD1</accession>
<dbReference type="InterPro" id="IPR010441">
    <property type="entry name" value="CH_2"/>
</dbReference>
<evidence type="ECO:0000259" key="3">
    <source>
        <dbReference type="PROSITE" id="PS50021"/>
    </source>
</evidence>
<feature type="compositionally biased region" description="Low complexity" evidence="2">
    <location>
        <begin position="1031"/>
        <end position="1040"/>
    </location>
</feature>
<feature type="region of interest" description="Disordered" evidence="2">
    <location>
        <begin position="1267"/>
        <end position="1474"/>
    </location>
</feature>
<feature type="compositionally biased region" description="Gly residues" evidence="2">
    <location>
        <begin position="1422"/>
        <end position="1433"/>
    </location>
</feature>
<keyword evidence="5" id="KW-1185">Reference proteome</keyword>
<dbReference type="Pfam" id="PF00406">
    <property type="entry name" value="ADK"/>
    <property type="match status" value="1"/>
</dbReference>
<feature type="compositionally biased region" description="Acidic residues" evidence="2">
    <location>
        <begin position="1269"/>
        <end position="1290"/>
    </location>
</feature>
<keyword evidence="1" id="KW-0175">Coiled coil</keyword>
<dbReference type="SUPFAM" id="SSF52540">
    <property type="entry name" value="P-loop containing nucleoside triphosphate hydrolases"/>
    <property type="match status" value="1"/>
</dbReference>
<dbReference type="Pfam" id="PF06294">
    <property type="entry name" value="CH_2"/>
    <property type="match status" value="1"/>
</dbReference>
<feature type="region of interest" description="Disordered" evidence="2">
    <location>
        <begin position="605"/>
        <end position="733"/>
    </location>
</feature>
<feature type="domain" description="Calponin-homology (CH)" evidence="3">
    <location>
        <begin position="1"/>
        <end position="109"/>
    </location>
</feature>
<dbReference type="InterPro" id="IPR027417">
    <property type="entry name" value="P-loop_NTPase"/>
</dbReference>
<proteinExistence type="predicted"/>
<protein>
    <recommendedName>
        <fullName evidence="3">Calponin-homology (CH) domain-containing protein</fullName>
    </recommendedName>
</protein>
<evidence type="ECO:0000313" key="4">
    <source>
        <dbReference type="EMBL" id="KAK2168515.1"/>
    </source>
</evidence>
<reference evidence="4" key="1">
    <citation type="journal article" date="2023" name="Mol. Biol. Evol.">
        <title>Third-Generation Sequencing Reveals the Adaptive Role of the Epigenome in Three Deep-Sea Polychaetes.</title>
        <authorList>
            <person name="Perez M."/>
            <person name="Aroh O."/>
            <person name="Sun Y."/>
            <person name="Lan Y."/>
            <person name="Juniper S.K."/>
            <person name="Young C.R."/>
            <person name="Angers B."/>
            <person name="Qian P.Y."/>
        </authorList>
    </citation>
    <scope>NUCLEOTIDE SEQUENCE</scope>
    <source>
        <strain evidence="4">P08H-3</strain>
    </source>
</reference>
<dbReference type="Pfam" id="PF22946">
    <property type="entry name" value="SPEF2_D5"/>
    <property type="match status" value="1"/>
</dbReference>
<dbReference type="InterPro" id="IPR036872">
    <property type="entry name" value="CH_dom_sf"/>
</dbReference>
<feature type="compositionally biased region" description="Polar residues" evidence="2">
    <location>
        <begin position="696"/>
        <end position="707"/>
    </location>
</feature>